<dbReference type="AlphaFoldDB" id="A0A0M9GJK2"/>
<dbReference type="Gene3D" id="3.30.70.270">
    <property type="match status" value="1"/>
</dbReference>
<protein>
    <submittedName>
        <fullName evidence="6">Diguanylate cyclase (GGDEF) domain-containing protein</fullName>
    </submittedName>
</protein>
<feature type="domain" description="HAMP" evidence="4">
    <location>
        <begin position="319"/>
        <end position="371"/>
    </location>
</feature>
<dbReference type="Pfam" id="PF00672">
    <property type="entry name" value="HAMP"/>
    <property type="match status" value="1"/>
</dbReference>
<dbReference type="RefSeq" id="WP_054061859.1">
    <property type="nucleotide sequence ID" value="NZ_JSYZ01000002.1"/>
</dbReference>
<dbReference type="EMBL" id="JSYZ01000002">
    <property type="protein sequence ID" value="KPA92881.1"/>
    <property type="molecule type" value="Genomic_DNA"/>
</dbReference>
<dbReference type="Pfam" id="PF00990">
    <property type="entry name" value="GGDEF"/>
    <property type="match status" value="1"/>
</dbReference>
<evidence type="ECO:0000256" key="3">
    <source>
        <dbReference type="SAM" id="Phobius"/>
    </source>
</evidence>
<comment type="caution">
    <text evidence="6">The sequence shown here is derived from an EMBL/GenBank/DDBJ whole genome shotgun (WGS) entry which is preliminary data.</text>
</comment>
<comment type="cofactor">
    <cofactor evidence="1">
        <name>Mg(2+)</name>
        <dbReference type="ChEBI" id="CHEBI:18420"/>
    </cofactor>
</comment>
<dbReference type="SMART" id="SM00267">
    <property type="entry name" value="GGDEF"/>
    <property type="match status" value="1"/>
</dbReference>
<keyword evidence="3" id="KW-0472">Membrane</keyword>
<dbReference type="Gene3D" id="3.30.450.20">
    <property type="entry name" value="PAS domain"/>
    <property type="match status" value="1"/>
</dbReference>
<keyword evidence="7" id="KW-1185">Reference proteome</keyword>
<dbReference type="PROSITE" id="PS50887">
    <property type="entry name" value="GGDEF"/>
    <property type="match status" value="1"/>
</dbReference>
<evidence type="ECO:0000259" key="4">
    <source>
        <dbReference type="PROSITE" id="PS50885"/>
    </source>
</evidence>
<dbReference type="CDD" id="cd01949">
    <property type="entry name" value="GGDEF"/>
    <property type="match status" value="1"/>
</dbReference>
<keyword evidence="3" id="KW-1133">Transmembrane helix</keyword>
<dbReference type="SUPFAM" id="SSF55073">
    <property type="entry name" value="Nucleotide cyclase"/>
    <property type="match status" value="1"/>
</dbReference>
<dbReference type="Proteomes" id="UP000037931">
    <property type="component" value="Unassembled WGS sequence"/>
</dbReference>
<dbReference type="PANTHER" id="PTHR46663">
    <property type="entry name" value="DIGUANYLATE CYCLASE DGCT-RELATED"/>
    <property type="match status" value="1"/>
</dbReference>
<evidence type="ECO:0000313" key="7">
    <source>
        <dbReference type="Proteomes" id="UP000037931"/>
    </source>
</evidence>
<dbReference type="InterPro" id="IPR029787">
    <property type="entry name" value="Nucleotide_cyclase"/>
</dbReference>
<dbReference type="GO" id="GO:0005886">
    <property type="term" value="C:plasma membrane"/>
    <property type="evidence" value="ECO:0007669"/>
    <property type="project" value="UniProtKB-SubCell"/>
</dbReference>
<dbReference type="STRING" id="50340.PF66_00622"/>
<dbReference type="FunFam" id="3.30.70.270:FF:000001">
    <property type="entry name" value="Diguanylate cyclase domain protein"/>
    <property type="match status" value="1"/>
</dbReference>
<dbReference type="InterPro" id="IPR003660">
    <property type="entry name" value="HAMP_dom"/>
</dbReference>
<evidence type="ECO:0000256" key="1">
    <source>
        <dbReference type="ARBA" id="ARBA00001946"/>
    </source>
</evidence>
<dbReference type="InterPro" id="IPR000160">
    <property type="entry name" value="GGDEF_dom"/>
</dbReference>
<proteinExistence type="predicted"/>
<evidence type="ECO:0000259" key="5">
    <source>
        <dbReference type="PROSITE" id="PS50887"/>
    </source>
</evidence>
<dbReference type="SMART" id="SM00304">
    <property type="entry name" value="HAMP"/>
    <property type="match status" value="1"/>
</dbReference>
<dbReference type="Gene3D" id="6.10.340.10">
    <property type="match status" value="1"/>
</dbReference>
<feature type="transmembrane region" description="Helical" evidence="3">
    <location>
        <begin position="299"/>
        <end position="318"/>
    </location>
</feature>
<dbReference type="PANTHER" id="PTHR46663:SF2">
    <property type="entry name" value="GGDEF DOMAIN-CONTAINING PROTEIN"/>
    <property type="match status" value="1"/>
</dbReference>
<dbReference type="InterPro" id="IPR043128">
    <property type="entry name" value="Rev_trsase/Diguanyl_cyclase"/>
</dbReference>
<dbReference type="InterPro" id="IPR052163">
    <property type="entry name" value="DGC-Regulatory_Protein"/>
</dbReference>
<dbReference type="NCBIfam" id="TIGR00254">
    <property type="entry name" value="GGDEF"/>
    <property type="match status" value="1"/>
</dbReference>
<reference evidence="6 7" key="1">
    <citation type="journal article" date="2015" name="PLoS ONE">
        <title>Rice-Infecting Pseudomonas Genomes Are Highly Accessorized and Harbor Multiple Putative Virulence Mechanisms to Cause Sheath Brown Rot.</title>
        <authorList>
            <person name="Quibod I.L."/>
            <person name="Grande G."/>
            <person name="Oreiro E.G."/>
            <person name="Borja F.N."/>
            <person name="Dossa G.S."/>
            <person name="Mauleon R."/>
            <person name="Cruz C.V."/>
            <person name="Oliva R."/>
        </authorList>
    </citation>
    <scope>NUCLEOTIDE SEQUENCE [LARGE SCALE GENOMIC DNA]</scope>
    <source>
        <strain evidence="6 7">IRRI 6609</strain>
    </source>
</reference>
<organism evidence="6 7">
    <name type="scientific">Pseudomonas asplenii</name>
    <dbReference type="NCBI Taxonomy" id="53407"/>
    <lineage>
        <taxon>Bacteria</taxon>
        <taxon>Pseudomonadati</taxon>
        <taxon>Pseudomonadota</taxon>
        <taxon>Gammaproteobacteria</taxon>
        <taxon>Pseudomonadales</taxon>
        <taxon>Pseudomonadaceae</taxon>
        <taxon>Pseudomonas</taxon>
    </lineage>
</organism>
<dbReference type="GO" id="GO:0003824">
    <property type="term" value="F:catalytic activity"/>
    <property type="evidence" value="ECO:0007669"/>
    <property type="project" value="UniProtKB-ARBA"/>
</dbReference>
<accession>A0A0M9GJK2</accession>
<dbReference type="PATRIC" id="fig|50340.43.peg.2628"/>
<evidence type="ECO:0000313" key="6">
    <source>
        <dbReference type="EMBL" id="KPA92881.1"/>
    </source>
</evidence>
<sequence>MPVLPSLRSRLALAIALLVSLLSWLLGSLIGHDSSVRMRGEIGQDLAEAAYQMSDRLDRAMANRLHLLSVISHLKVLQQASDLGEIRQLLDQLQGEFPDIAWLGLTDTAGRVRASTGGILQGTSISQRPVFRRGLEGVFIGDVHEAVLLSRLLPNPSGEPLKFVDISLPVFNGASGEAREKVGVLAAHLSWNWAENLRQSLKGPLQARRKIEFFVVAADQRILLGPRDDIGRPLRLPLLDGSNKPPRWAVQRWPDGQEYLTGLASSIGHEAYAGLGWTVVTRQTLDEAYAPAKELQRDILVWGVALAAIVALIGWLLATWFTRPLKAIANAADRLSIGETMEIPELKGTREIAQLSQSIRHLVDSLSNHQTALGVMESLAHHDALTGLPNRAALEKYLPRAQQRSQSQNNCLALLYLDLDGFKPINDQFGHAGGDELLREVARRLRTCLREGDMVARLGGDEFLMVLQVPRNDALNQARAIANRVLASLAHSIMLHQVAAQIGCSIGGAVWPLDDPDLSDVLGLADKALYRAKHAGKGQACFHQAEEPLPGLQ</sequence>
<feature type="domain" description="GGDEF" evidence="5">
    <location>
        <begin position="410"/>
        <end position="545"/>
    </location>
</feature>
<name>A0A0M9GJK2_9PSED</name>
<dbReference type="PROSITE" id="PS50885">
    <property type="entry name" value="HAMP"/>
    <property type="match status" value="1"/>
</dbReference>
<dbReference type="GO" id="GO:0007165">
    <property type="term" value="P:signal transduction"/>
    <property type="evidence" value="ECO:0007669"/>
    <property type="project" value="InterPro"/>
</dbReference>
<evidence type="ECO:0000256" key="2">
    <source>
        <dbReference type="ARBA" id="ARBA00004533"/>
    </source>
</evidence>
<dbReference type="CDD" id="cd06225">
    <property type="entry name" value="HAMP"/>
    <property type="match status" value="1"/>
</dbReference>
<dbReference type="OrthoDB" id="9812260at2"/>
<gene>
    <name evidence="6" type="ORF">PF66_00622</name>
</gene>
<keyword evidence="3" id="KW-0812">Transmembrane</keyword>
<comment type="subcellular location">
    <subcellularLocation>
        <location evidence="2">Cell inner membrane</location>
    </subcellularLocation>
</comment>